<comment type="caution">
    <text evidence="3">The sequence shown here is derived from an EMBL/GenBank/DDBJ whole genome shotgun (WGS) entry which is preliminary data.</text>
</comment>
<gene>
    <name evidence="3" type="ORF">TMPK1_12220</name>
</gene>
<evidence type="ECO:0000313" key="3">
    <source>
        <dbReference type="EMBL" id="GIL38985.1"/>
    </source>
</evidence>
<protein>
    <recommendedName>
        <fullName evidence="2">Activator of Hsp90 ATPase homologue 1/2-like C-terminal domain-containing protein</fullName>
    </recommendedName>
</protein>
<feature type="domain" description="Activator of Hsp90 ATPase homologue 1/2-like C-terminal" evidence="2">
    <location>
        <begin position="12"/>
        <end position="135"/>
    </location>
</feature>
<proteinExistence type="inferred from homology"/>
<dbReference type="Proteomes" id="UP000681075">
    <property type="component" value="Unassembled WGS sequence"/>
</dbReference>
<dbReference type="EMBL" id="BOPV01000001">
    <property type="protein sequence ID" value="GIL38985.1"/>
    <property type="molecule type" value="Genomic_DNA"/>
</dbReference>
<accession>A0A8S8XCG5</accession>
<evidence type="ECO:0000313" key="4">
    <source>
        <dbReference type="Proteomes" id="UP000681075"/>
    </source>
</evidence>
<dbReference type="AlphaFoldDB" id="A0A8S8XCG5"/>
<comment type="similarity">
    <text evidence="1">Belongs to the AHA1 family.</text>
</comment>
<evidence type="ECO:0000259" key="2">
    <source>
        <dbReference type="Pfam" id="PF08327"/>
    </source>
</evidence>
<keyword evidence="4" id="KW-1185">Reference proteome</keyword>
<dbReference type="RefSeq" id="WP_420242086.1">
    <property type="nucleotide sequence ID" value="NZ_BOPV01000001.1"/>
</dbReference>
<dbReference type="Pfam" id="PF08327">
    <property type="entry name" value="AHSA1"/>
    <property type="match status" value="1"/>
</dbReference>
<dbReference type="Gene3D" id="3.30.530.20">
    <property type="match status" value="1"/>
</dbReference>
<dbReference type="CDD" id="cd07814">
    <property type="entry name" value="SRPBCC_CalC_Aha1-like"/>
    <property type="match status" value="1"/>
</dbReference>
<dbReference type="InterPro" id="IPR013538">
    <property type="entry name" value="ASHA1/2-like_C"/>
</dbReference>
<reference evidence="3" key="1">
    <citation type="submission" date="2021-02" db="EMBL/GenBank/DDBJ databases">
        <title>Genome sequence of Rhodospirillales sp. strain TMPK1 isolated from soil.</title>
        <authorList>
            <person name="Nakai R."/>
            <person name="Kusada H."/>
            <person name="Tamaki H."/>
        </authorList>
    </citation>
    <scope>NUCLEOTIDE SEQUENCE</scope>
    <source>
        <strain evidence="3">TMPK1</strain>
    </source>
</reference>
<dbReference type="SUPFAM" id="SSF55961">
    <property type="entry name" value="Bet v1-like"/>
    <property type="match status" value="1"/>
</dbReference>
<evidence type="ECO:0000256" key="1">
    <source>
        <dbReference type="ARBA" id="ARBA00006817"/>
    </source>
</evidence>
<name>A0A8S8XCG5_9PROT</name>
<organism evidence="3 4">
    <name type="scientific">Roseiterribacter gracilis</name>
    <dbReference type="NCBI Taxonomy" id="2812848"/>
    <lineage>
        <taxon>Bacteria</taxon>
        <taxon>Pseudomonadati</taxon>
        <taxon>Pseudomonadota</taxon>
        <taxon>Alphaproteobacteria</taxon>
        <taxon>Rhodospirillales</taxon>
        <taxon>Roseiterribacteraceae</taxon>
        <taxon>Roseiterribacter</taxon>
    </lineage>
</organism>
<dbReference type="InterPro" id="IPR023393">
    <property type="entry name" value="START-like_dom_sf"/>
</dbReference>
<sequence>MTVEISLHRSYDVPAQRIYDAWTDVEQLREWLCPGGLWKGEVRVGAPYQMNMLYEGKTYEHHGRFLRLEPPSLVEFTWIQQEGTYGTETIVRIEITDLGPSCEMTLTHTKLPDQKQADSHRGGWSDFLEILAKHVGSK</sequence>